<dbReference type="Proteomes" id="UP000004946">
    <property type="component" value="Chromosome"/>
</dbReference>
<reference evidence="2 3" key="1">
    <citation type="submission" date="2010-12" db="EMBL/GenBank/DDBJ databases">
        <authorList>
            <person name="Muzny D."/>
            <person name="Qin X."/>
            <person name="Buhay C."/>
            <person name="Dugan-Rocha S."/>
            <person name="Ding Y."/>
            <person name="Chen G."/>
            <person name="Hawes A."/>
            <person name="Holder M."/>
            <person name="Jhangiani S."/>
            <person name="Johnson A."/>
            <person name="Khan Z."/>
            <person name="Li Z."/>
            <person name="Liu W."/>
            <person name="Liu X."/>
            <person name="Perez L."/>
            <person name="Shen H."/>
            <person name="Wang Q."/>
            <person name="Watt J."/>
            <person name="Xi L."/>
            <person name="Xin Y."/>
            <person name="Zhou J."/>
            <person name="Deng J."/>
            <person name="Jiang H."/>
            <person name="Liu Y."/>
            <person name="Qu J."/>
            <person name="Song X.-Z."/>
            <person name="Zhang L."/>
            <person name="Villasana D."/>
            <person name="Johnson A."/>
            <person name="Liu J."/>
            <person name="Liyanage D."/>
            <person name="Lorensuhewa L."/>
            <person name="Robinson T."/>
            <person name="Song A."/>
            <person name="Song B.-B."/>
            <person name="Dinh H."/>
            <person name="Thornton R."/>
            <person name="Coyle M."/>
            <person name="Francisco L."/>
            <person name="Jackson L."/>
            <person name="Javaid M."/>
            <person name="Korchina V."/>
            <person name="Kovar C."/>
            <person name="Mata R."/>
            <person name="Mathew T."/>
            <person name="Ngo R."/>
            <person name="Nguyen L."/>
            <person name="Nguyen N."/>
            <person name="Okwuonu G."/>
            <person name="Ongeri F."/>
            <person name="Pham C."/>
            <person name="Simmons D."/>
            <person name="Wilczek-Boney K."/>
            <person name="Hale W."/>
            <person name="Jakkamsetti A."/>
            <person name="Pham P."/>
            <person name="Ruth R."/>
            <person name="San Lucas F."/>
            <person name="Warren J."/>
            <person name="Zhang J."/>
            <person name="Zhao Z."/>
            <person name="Zhou C."/>
            <person name="Zhu D."/>
            <person name="Lee S."/>
            <person name="Bess C."/>
            <person name="Blankenburg K."/>
            <person name="Forbes L."/>
            <person name="Fu Q."/>
            <person name="Gubbala S."/>
            <person name="Hirani K."/>
            <person name="Jayaseelan J.C."/>
            <person name="Lara F."/>
            <person name="Munidasa M."/>
            <person name="Palculict T."/>
            <person name="Patil S."/>
            <person name="Pu L.-L."/>
            <person name="Saada N."/>
            <person name="Tang L."/>
            <person name="Weissenberger G."/>
            <person name="Zhu Y."/>
            <person name="Hemphill L."/>
            <person name="Shang Y."/>
            <person name="Youmans B."/>
            <person name="Ayvaz T."/>
            <person name="Ross M."/>
            <person name="Santibanez J."/>
            <person name="Aqrawi P."/>
            <person name="Gross S."/>
            <person name="Joshi V."/>
            <person name="Fowler G."/>
            <person name="Nazareth L."/>
            <person name="Reid J."/>
            <person name="Worley K."/>
            <person name="Petrosino J."/>
            <person name="Highlander S."/>
            <person name="Gibbs R."/>
        </authorList>
    </citation>
    <scope>NUCLEOTIDE SEQUENCE [LARGE SCALE GENOMIC DNA]</scope>
    <source>
        <strain evidence="2 3">DSM 10105</strain>
    </source>
</reference>
<dbReference type="PANTHER" id="PTHR30399">
    <property type="entry name" value="UNCHARACTERIZED PROTEIN YGJP"/>
    <property type="match status" value="1"/>
</dbReference>
<dbReference type="RefSeq" id="WP_006290063.1">
    <property type="nucleotide sequence ID" value="NZ_AP012333.1"/>
</dbReference>
<name>E6JZD4_PARDN</name>
<proteinExistence type="predicted"/>
<evidence type="ECO:0000313" key="2">
    <source>
        <dbReference type="EMBL" id="EFT83149.1"/>
    </source>
</evidence>
<dbReference type="HOGENOM" id="CLU_065947_1_1_11"/>
<keyword evidence="3" id="KW-1185">Reference proteome</keyword>
<comment type="caution">
    <text evidence="2">The sequence shown here is derived from an EMBL/GenBank/DDBJ whole genome shotgun (WGS) entry which is preliminary data.</text>
</comment>
<dbReference type="Gene3D" id="3.30.2010.10">
    <property type="entry name" value="Metalloproteases ('zincins'), catalytic domain"/>
    <property type="match status" value="1"/>
</dbReference>
<dbReference type="Pfam" id="PF01863">
    <property type="entry name" value="YgjP-like"/>
    <property type="match status" value="1"/>
</dbReference>
<sequence>MVEERLVVGPVEVFVTRRRGNRNMYLRVKPPRGRVEVSAPMRASKRSIADFVRSRAEWIHHQREVLLAQGVLLQREILLQGDINQQGNLFQQGESLLQGEGAFNQDRPRLIPVTVWDSRTREEAKTNLRPRVEGILATYRQTIGRQPEMITFRAMTSRWGSCTPATGRIRINLALAAVPDPLVEYVAVHELTHLYERGHGKNFRDRMDLYLPDWRSRRRELNQYSIY</sequence>
<evidence type="ECO:0000259" key="1">
    <source>
        <dbReference type="Pfam" id="PF01863"/>
    </source>
</evidence>
<organism evidence="2 3">
    <name type="scientific">Parascardovia denticolens DSM 10105 = JCM 12538</name>
    <dbReference type="NCBI Taxonomy" id="864564"/>
    <lineage>
        <taxon>Bacteria</taxon>
        <taxon>Bacillati</taxon>
        <taxon>Actinomycetota</taxon>
        <taxon>Actinomycetes</taxon>
        <taxon>Bifidobacteriales</taxon>
        <taxon>Bifidobacteriaceae</taxon>
        <taxon>Parascardovia</taxon>
    </lineage>
</organism>
<dbReference type="eggNOG" id="COG1451">
    <property type="taxonomic scope" value="Bacteria"/>
</dbReference>
<dbReference type="PANTHER" id="PTHR30399:SF1">
    <property type="entry name" value="UTP PYROPHOSPHATASE"/>
    <property type="match status" value="1"/>
</dbReference>
<gene>
    <name evidence="2" type="ORF">HMPREF0620_0154</name>
</gene>
<accession>E6JZD4</accession>
<dbReference type="EMBL" id="AEON01000001">
    <property type="protein sequence ID" value="EFT83149.1"/>
    <property type="molecule type" value="Genomic_DNA"/>
</dbReference>
<evidence type="ECO:0000313" key="3">
    <source>
        <dbReference type="Proteomes" id="UP000004946"/>
    </source>
</evidence>
<dbReference type="InterPro" id="IPR053136">
    <property type="entry name" value="UTP_pyrophosphatase-like"/>
</dbReference>
<dbReference type="InterPro" id="IPR002725">
    <property type="entry name" value="YgjP-like_metallopeptidase"/>
</dbReference>
<protein>
    <recommendedName>
        <fullName evidence="1">YgjP-like metallopeptidase domain-containing protein</fullName>
    </recommendedName>
</protein>
<dbReference type="CDD" id="cd07344">
    <property type="entry name" value="M48_yhfN_like"/>
    <property type="match status" value="1"/>
</dbReference>
<dbReference type="AlphaFoldDB" id="E6JZD4"/>
<feature type="domain" description="YgjP-like metallopeptidase" evidence="1">
    <location>
        <begin position="25"/>
        <end position="223"/>
    </location>
</feature>